<feature type="domain" description="Phorbol-ester/DAG-type" evidence="6">
    <location>
        <begin position="686"/>
        <end position="737"/>
    </location>
</feature>
<dbReference type="InterPro" id="IPR039934">
    <property type="entry name" value="C2CD2/C2CD2L"/>
</dbReference>
<feature type="region of interest" description="Disordered" evidence="3">
    <location>
        <begin position="32"/>
        <end position="54"/>
    </location>
</feature>
<dbReference type="SUPFAM" id="SSF57889">
    <property type="entry name" value="Cysteine-rich domain"/>
    <property type="match status" value="1"/>
</dbReference>
<keyword evidence="4" id="KW-0732">Signal</keyword>
<dbReference type="Gene3D" id="3.30.60.20">
    <property type="match status" value="1"/>
</dbReference>
<gene>
    <name evidence="7" type="ORF">QR680_002032</name>
</gene>
<dbReference type="InterPro" id="IPR046349">
    <property type="entry name" value="C1-like_sf"/>
</dbReference>
<dbReference type="Pfam" id="PF00168">
    <property type="entry name" value="C2"/>
    <property type="match status" value="1"/>
</dbReference>
<dbReference type="PROSITE" id="PS50004">
    <property type="entry name" value="C2"/>
    <property type="match status" value="1"/>
</dbReference>
<keyword evidence="1" id="KW-0479">Metal-binding</keyword>
<dbReference type="SMART" id="SM00239">
    <property type="entry name" value="C2"/>
    <property type="match status" value="1"/>
</dbReference>
<dbReference type="EMBL" id="JAUCMV010000005">
    <property type="protein sequence ID" value="KAK0397205.1"/>
    <property type="molecule type" value="Genomic_DNA"/>
</dbReference>
<dbReference type="SMART" id="SM00109">
    <property type="entry name" value="C1"/>
    <property type="match status" value="1"/>
</dbReference>
<sequence length="771" mass="87508">MDGITWLLITWLFVGALCYFAVNKMGNAGPESDANIQKQNAPSVATSSPENVSKSSNCDWANEIISWLFQYLRRVPEPLEAWIKSLNDAAKKVAHTNNCEVLFEGFGDHSDIHKPPKLSNVVVEQGPRDHLTLRAHIDLPEVRVKLVTSQRTSDHLSVSNYDAYIRDLHGEVEGRIACIANQLFFMGCFNGRPEMDIQLVNRDSNQINQVSTAFVEETIRRCLVSAVTNINLSETTVAPGGSLVEVSKSSVVTAPVHEIVRRLHQSHLVDHNTTANVPPNKVRVKVIRAQRLGVNKDVHQPYVVIEMDEPAKKYTTSTGLNVSPYWEEDFEFDITPASEEILFEVYEGLNQGNNEDDKNFLGLAIVGFDELRQSKERVHSLELQGRPYRNDHVSGSLTVEFELFYDPNVETIGKQIDQMLITNHDGKQFTETITTSKRPIYDPHGRIPETYFNLPYPSDFEDSYEQHDIVPSSTTTVLVKTVSQQTRDKPLISSVHGSMENAMDPVVDRALHDAFLHQQHNEPFVDEHSTLLQYENDRTTLQVEEVDSERKSRDRSKKTHETTEKRDRSFFGDLKDRLSGRRRSKRRAKSADVGNPELEEAVSLPPSRDQSQTRYSTRGTSYYETSSVGGKSRESTKSLYSHSTLILEMNTRNNEKKYYEIPKTIIAEPAAVKLMRRGKKLHLHNDHTFVAVKIRGGTVCNICHQRIARSFAKQAYQCRDCRLVCHKSCHYKSVSPCAQSSIAKLNIIRDIDWVHFLSHSQLEEYISAEGV</sequence>
<feature type="compositionally biased region" description="Polar residues" evidence="3">
    <location>
        <begin position="608"/>
        <end position="629"/>
    </location>
</feature>
<protein>
    <recommendedName>
        <fullName evidence="9">Phorbol-ester/DAG-type domain-containing protein</fullName>
    </recommendedName>
</protein>
<feature type="compositionally biased region" description="Basic and acidic residues" evidence="3">
    <location>
        <begin position="559"/>
        <end position="579"/>
    </location>
</feature>
<feature type="signal peptide" evidence="4">
    <location>
        <begin position="1"/>
        <end position="16"/>
    </location>
</feature>
<proteinExistence type="predicted"/>
<dbReference type="PANTHER" id="PTHR21119:SF5">
    <property type="entry name" value="C2 DOMAIN-CONTAINING PROTEIN"/>
    <property type="match status" value="1"/>
</dbReference>
<dbReference type="PROSITE" id="PS00479">
    <property type="entry name" value="ZF_DAG_PE_1"/>
    <property type="match status" value="1"/>
</dbReference>
<reference evidence="7" key="1">
    <citation type="submission" date="2023-06" db="EMBL/GenBank/DDBJ databases">
        <title>Genomic analysis of the entomopathogenic nematode Steinernema hermaphroditum.</title>
        <authorList>
            <person name="Schwarz E.M."/>
            <person name="Heppert J.K."/>
            <person name="Baniya A."/>
            <person name="Schwartz H.T."/>
            <person name="Tan C.-H."/>
            <person name="Antoshechkin I."/>
            <person name="Sternberg P.W."/>
            <person name="Goodrich-Blair H."/>
            <person name="Dillman A.R."/>
        </authorList>
    </citation>
    <scope>NUCLEOTIDE SEQUENCE</scope>
    <source>
        <strain evidence="7">PS9179</strain>
        <tissue evidence="7">Whole animal</tissue>
    </source>
</reference>
<dbReference type="InterPro" id="IPR002219">
    <property type="entry name" value="PKC_DAG/PE"/>
</dbReference>
<feature type="region of interest" description="Disordered" evidence="3">
    <location>
        <begin position="542"/>
        <end position="635"/>
    </location>
</feature>
<dbReference type="Gene3D" id="2.60.40.150">
    <property type="entry name" value="C2 domain"/>
    <property type="match status" value="1"/>
</dbReference>
<evidence type="ECO:0000313" key="7">
    <source>
        <dbReference type="EMBL" id="KAK0397205.1"/>
    </source>
</evidence>
<dbReference type="SUPFAM" id="SSF49562">
    <property type="entry name" value="C2 domain (Calcium/lipid-binding domain, CaLB)"/>
    <property type="match status" value="1"/>
</dbReference>
<keyword evidence="2" id="KW-0862">Zinc</keyword>
<dbReference type="Pfam" id="PF00130">
    <property type="entry name" value="C1_1"/>
    <property type="match status" value="1"/>
</dbReference>
<dbReference type="Proteomes" id="UP001175271">
    <property type="component" value="Unassembled WGS sequence"/>
</dbReference>
<name>A0AA39LHC5_9BILA</name>
<feature type="domain" description="C2" evidence="5">
    <location>
        <begin position="262"/>
        <end position="383"/>
    </location>
</feature>
<feature type="compositionally biased region" description="Polar residues" evidence="3">
    <location>
        <begin position="34"/>
        <end position="54"/>
    </location>
</feature>
<dbReference type="PROSITE" id="PS50081">
    <property type="entry name" value="ZF_DAG_PE_2"/>
    <property type="match status" value="1"/>
</dbReference>
<dbReference type="InterPro" id="IPR000008">
    <property type="entry name" value="C2_dom"/>
</dbReference>
<feature type="chain" id="PRO_5041467836" description="Phorbol-ester/DAG-type domain-containing protein" evidence="4">
    <location>
        <begin position="17"/>
        <end position="771"/>
    </location>
</feature>
<dbReference type="CDD" id="cd20831">
    <property type="entry name" value="C1_dGM13116p-like"/>
    <property type="match status" value="1"/>
</dbReference>
<accession>A0AA39LHC5</accession>
<evidence type="ECO:0008006" key="9">
    <source>
        <dbReference type="Google" id="ProtNLM"/>
    </source>
</evidence>
<evidence type="ECO:0000256" key="1">
    <source>
        <dbReference type="ARBA" id="ARBA00022723"/>
    </source>
</evidence>
<dbReference type="PANTHER" id="PTHR21119">
    <property type="entry name" value="C2 DOMAIN-CONTAINING PROTEIN"/>
    <property type="match status" value="1"/>
</dbReference>
<evidence type="ECO:0000313" key="8">
    <source>
        <dbReference type="Proteomes" id="UP001175271"/>
    </source>
</evidence>
<evidence type="ECO:0000259" key="6">
    <source>
        <dbReference type="PROSITE" id="PS50081"/>
    </source>
</evidence>
<evidence type="ECO:0000256" key="3">
    <source>
        <dbReference type="SAM" id="MobiDB-lite"/>
    </source>
</evidence>
<dbReference type="InterPro" id="IPR035892">
    <property type="entry name" value="C2_domain_sf"/>
</dbReference>
<evidence type="ECO:0000256" key="4">
    <source>
        <dbReference type="SAM" id="SignalP"/>
    </source>
</evidence>
<evidence type="ECO:0000256" key="2">
    <source>
        <dbReference type="ARBA" id="ARBA00022833"/>
    </source>
</evidence>
<dbReference type="GO" id="GO:0046872">
    <property type="term" value="F:metal ion binding"/>
    <property type="evidence" value="ECO:0007669"/>
    <property type="project" value="UniProtKB-KW"/>
</dbReference>
<evidence type="ECO:0000259" key="5">
    <source>
        <dbReference type="PROSITE" id="PS50004"/>
    </source>
</evidence>
<keyword evidence="8" id="KW-1185">Reference proteome</keyword>
<dbReference type="AlphaFoldDB" id="A0AA39LHC5"/>
<comment type="caution">
    <text evidence="7">The sequence shown here is derived from an EMBL/GenBank/DDBJ whole genome shotgun (WGS) entry which is preliminary data.</text>
</comment>
<organism evidence="7 8">
    <name type="scientific">Steinernema hermaphroditum</name>
    <dbReference type="NCBI Taxonomy" id="289476"/>
    <lineage>
        <taxon>Eukaryota</taxon>
        <taxon>Metazoa</taxon>
        <taxon>Ecdysozoa</taxon>
        <taxon>Nematoda</taxon>
        <taxon>Chromadorea</taxon>
        <taxon>Rhabditida</taxon>
        <taxon>Tylenchina</taxon>
        <taxon>Panagrolaimomorpha</taxon>
        <taxon>Strongyloidoidea</taxon>
        <taxon>Steinernematidae</taxon>
        <taxon>Steinernema</taxon>
    </lineage>
</organism>